<dbReference type="RefSeq" id="WP_138579306.1">
    <property type="nucleotide sequence ID" value="NZ_CP040822.1"/>
</dbReference>
<reference evidence="2 3" key="1">
    <citation type="submission" date="2019-06" db="EMBL/GenBank/DDBJ databases">
        <title>Genome sequence of Rhodobacteraceae bacterium D4M1.</title>
        <authorList>
            <person name="Cao J."/>
        </authorList>
    </citation>
    <scope>NUCLEOTIDE SEQUENCE [LARGE SCALE GENOMIC DNA]</scope>
    <source>
        <strain evidence="2 3">D4M1</strain>
        <plasmid evidence="3">pd4m1d</plasmid>
    </source>
</reference>
<feature type="compositionally biased region" description="Pro residues" evidence="1">
    <location>
        <begin position="294"/>
        <end position="304"/>
    </location>
</feature>
<keyword evidence="2" id="KW-0614">Plasmid</keyword>
<proteinExistence type="predicted"/>
<feature type="region of interest" description="Disordered" evidence="1">
    <location>
        <begin position="290"/>
        <end position="310"/>
    </location>
</feature>
<keyword evidence="3" id="KW-1185">Reference proteome</keyword>
<dbReference type="InterPro" id="IPR027417">
    <property type="entry name" value="P-loop_NTPase"/>
</dbReference>
<evidence type="ECO:0000313" key="2">
    <source>
        <dbReference type="EMBL" id="QDL94699.1"/>
    </source>
</evidence>
<protein>
    <recommendedName>
        <fullName evidence="4">Sulfotransferase family protein</fullName>
    </recommendedName>
</protein>
<accession>A0A5B8G5C9</accession>
<evidence type="ECO:0000256" key="1">
    <source>
        <dbReference type="SAM" id="MobiDB-lite"/>
    </source>
</evidence>
<dbReference type="Proteomes" id="UP000305888">
    <property type="component" value="Plasmid pD4M1D"/>
</dbReference>
<dbReference type="AlphaFoldDB" id="A0A5B8G5C9"/>
<name>A0A5B8G5C9_9RHOB</name>
<dbReference type="KEGG" id="ppru:FDP22_22745"/>
<sequence>MTQRKRLVLHIGSHKTATTFIQGSLVKNQDVLKSHGIIYPRAGQIYDAHFRLCWELRDPKFADLPLTEIGEWARLIEEIQSSPATTAIVSSEEFGLLIAPERLAPLRELFDIQVIYYLRSPDAHLESFYNQFVKDFGTRETRTINHYLAEERLGFLDTRTVLEPWVEVFGARQVSLRIFSRQTLPNGVLQDFLETVGVRQVQGLKSPDVSVLHKVSLPPDALEYLRYANQSLTREQGHHPFVVSLVQMAGKHGDELQTTRAGILSLKSRKTLRFRFADANRWAARTLLDSDRSPFPPRDVPAPPEDFDQRPETADAHVIGRVAALIQNYTSDVA</sequence>
<gene>
    <name evidence="2" type="ORF">FDP22_22745</name>
</gene>
<organism evidence="2 3">
    <name type="scientific">Paroceanicella profunda</name>
    <dbReference type="NCBI Taxonomy" id="2579971"/>
    <lineage>
        <taxon>Bacteria</taxon>
        <taxon>Pseudomonadati</taxon>
        <taxon>Pseudomonadota</taxon>
        <taxon>Alphaproteobacteria</taxon>
        <taxon>Rhodobacterales</taxon>
        <taxon>Paracoccaceae</taxon>
        <taxon>Paroceanicella</taxon>
    </lineage>
</organism>
<geneLocation type="plasmid" evidence="3">
    <name>pd4m1d</name>
</geneLocation>
<dbReference type="Gene3D" id="3.40.50.300">
    <property type="entry name" value="P-loop containing nucleotide triphosphate hydrolases"/>
    <property type="match status" value="1"/>
</dbReference>
<dbReference type="OrthoDB" id="7540582at2"/>
<evidence type="ECO:0008006" key="4">
    <source>
        <dbReference type="Google" id="ProtNLM"/>
    </source>
</evidence>
<evidence type="ECO:0000313" key="3">
    <source>
        <dbReference type="Proteomes" id="UP000305888"/>
    </source>
</evidence>
<dbReference type="SUPFAM" id="SSF52540">
    <property type="entry name" value="P-loop containing nucleoside triphosphate hydrolases"/>
    <property type="match status" value="1"/>
</dbReference>
<dbReference type="EMBL" id="CP040822">
    <property type="protein sequence ID" value="QDL94699.1"/>
    <property type="molecule type" value="Genomic_DNA"/>
</dbReference>